<accession>A0AAW0VXS8</accession>
<dbReference type="SUPFAM" id="SSF57850">
    <property type="entry name" value="RING/U-box"/>
    <property type="match status" value="1"/>
</dbReference>
<evidence type="ECO:0000256" key="1">
    <source>
        <dbReference type="ARBA" id="ARBA00022723"/>
    </source>
</evidence>
<dbReference type="SMART" id="SM00184">
    <property type="entry name" value="RING"/>
    <property type="match status" value="1"/>
</dbReference>
<dbReference type="AlphaFoldDB" id="A0AAW0VXS8"/>
<dbReference type="GO" id="GO:0008270">
    <property type="term" value="F:zinc ion binding"/>
    <property type="evidence" value="ECO:0007669"/>
    <property type="project" value="UniProtKB-KW"/>
</dbReference>
<dbReference type="PROSITE" id="PS50072">
    <property type="entry name" value="CSA_PPIASE_2"/>
    <property type="match status" value="1"/>
</dbReference>
<evidence type="ECO:0000256" key="5">
    <source>
        <dbReference type="SAM" id="Coils"/>
    </source>
</evidence>
<keyword evidence="3" id="KW-0862">Zinc</keyword>
<dbReference type="PROSITE" id="PS50089">
    <property type="entry name" value="ZF_RING_2"/>
    <property type="match status" value="1"/>
</dbReference>
<dbReference type="InterPro" id="IPR029000">
    <property type="entry name" value="Cyclophilin-like_dom_sf"/>
</dbReference>
<dbReference type="PROSITE" id="PS00518">
    <property type="entry name" value="ZF_RING_1"/>
    <property type="match status" value="1"/>
</dbReference>
<feature type="coiled-coil region" evidence="5">
    <location>
        <begin position="161"/>
        <end position="195"/>
    </location>
</feature>
<dbReference type="InterPro" id="IPR047153">
    <property type="entry name" value="TRIM45/56/19-like"/>
</dbReference>
<dbReference type="Gene3D" id="3.30.160.60">
    <property type="entry name" value="Classic Zinc Finger"/>
    <property type="match status" value="1"/>
</dbReference>
<organism evidence="8 9">
    <name type="scientific">Cherax quadricarinatus</name>
    <name type="common">Australian red claw crayfish</name>
    <dbReference type="NCBI Taxonomy" id="27406"/>
    <lineage>
        <taxon>Eukaryota</taxon>
        <taxon>Metazoa</taxon>
        <taxon>Ecdysozoa</taxon>
        <taxon>Arthropoda</taxon>
        <taxon>Crustacea</taxon>
        <taxon>Multicrustacea</taxon>
        <taxon>Malacostraca</taxon>
        <taxon>Eumalacostraca</taxon>
        <taxon>Eucarida</taxon>
        <taxon>Decapoda</taxon>
        <taxon>Pleocyemata</taxon>
        <taxon>Astacidea</taxon>
        <taxon>Parastacoidea</taxon>
        <taxon>Parastacidae</taxon>
        <taxon>Cherax</taxon>
    </lineage>
</organism>
<sequence length="640" mass="70697">MSKSVNKKVSHCKICFSVYDFDTRRSRVLPCGHTFCSSCIHDIIRSKSGYLTCPNCRSEHTLTSASELKPNYTVEEMYSVDNSPVVDSTSMASGGFTPKLNAGVCGEHGQYLLFHCDTCEVWICQACTVIDHPRDECAVVSIKKAIENLMTKARNEVNCQIDKCNKAVSQLSHYNQELEEQIQAHKNLLRNKERVIGKYGDLEEALQMEQLTASKRREEGCAMMQDLRTLKDRIAKAATLQEMNNCNTDASQFEGAASNWIKDFENSFPDQPLLSKAKKMNMMTSTALELMNWEFVTCLTDTQLQEIAQSTKKMLLCAYVKTSEVYASLRSKDKQRYVPLISKDNSFIFGNIQDHLPPSRAVLMSLEDLLAQTVPVYGVVEMKSCRFATTISSVGEGYWLDPVSPSQIAVTACKIPLLETLVKEGLVYAVMDENGHQGSAQLSHRDGQPANQFYLHAITNRPPPSNAFKIAYRHLRKIVGTSPICTFLDLAWGDEGQGQVCMQVDVTIGRGQQFLMLCTGERGSSYTNTNLLSVANKGQPGEFIIGGDYETNNGSGGAALLSGLIAVGGKSRQLTAGLVSGHSHSDKSSQFLIYTRDLPDSYDYLSFGQVKTGLDVLLSVAQLSDPRNVIVKDCGVIVTL</sequence>
<dbReference type="SUPFAM" id="SSF50891">
    <property type="entry name" value="Cyclophilin-like"/>
    <property type="match status" value="1"/>
</dbReference>
<evidence type="ECO:0000256" key="3">
    <source>
        <dbReference type="ARBA" id="ARBA00022833"/>
    </source>
</evidence>
<dbReference type="SUPFAM" id="SSF57845">
    <property type="entry name" value="B-box zinc-binding domain"/>
    <property type="match status" value="1"/>
</dbReference>
<protein>
    <submittedName>
        <fullName evidence="8">Uncharacterized protein</fullName>
    </submittedName>
</protein>
<dbReference type="Pfam" id="PF13445">
    <property type="entry name" value="zf-RING_UBOX"/>
    <property type="match status" value="1"/>
</dbReference>
<dbReference type="PANTHER" id="PTHR25462:SF296">
    <property type="entry name" value="MEIOTIC P26, ISOFORM F"/>
    <property type="match status" value="1"/>
</dbReference>
<dbReference type="Proteomes" id="UP001445076">
    <property type="component" value="Unassembled WGS sequence"/>
</dbReference>
<dbReference type="GO" id="GO:0003755">
    <property type="term" value="F:peptidyl-prolyl cis-trans isomerase activity"/>
    <property type="evidence" value="ECO:0007669"/>
    <property type="project" value="InterPro"/>
</dbReference>
<proteinExistence type="predicted"/>
<evidence type="ECO:0000256" key="2">
    <source>
        <dbReference type="ARBA" id="ARBA00022771"/>
    </source>
</evidence>
<dbReference type="PANTHER" id="PTHR25462">
    <property type="entry name" value="BONUS, ISOFORM C-RELATED"/>
    <property type="match status" value="1"/>
</dbReference>
<comment type="caution">
    <text evidence="8">The sequence shown here is derived from an EMBL/GenBank/DDBJ whole genome shotgun (WGS) entry which is preliminary data.</text>
</comment>
<dbReference type="InterPro" id="IPR013083">
    <property type="entry name" value="Znf_RING/FYVE/PHD"/>
</dbReference>
<reference evidence="8 9" key="1">
    <citation type="journal article" date="2024" name="BMC Genomics">
        <title>Genome assembly of redclaw crayfish (Cherax quadricarinatus) provides insights into its immune adaptation and hypoxia tolerance.</title>
        <authorList>
            <person name="Liu Z."/>
            <person name="Zheng J."/>
            <person name="Li H."/>
            <person name="Fang K."/>
            <person name="Wang S."/>
            <person name="He J."/>
            <person name="Zhou D."/>
            <person name="Weng S."/>
            <person name="Chi M."/>
            <person name="Gu Z."/>
            <person name="He J."/>
            <person name="Li F."/>
            <person name="Wang M."/>
        </authorList>
    </citation>
    <scope>NUCLEOTIDE SEQUENCE [LARGE SCALE GENOMIC DNA]</scope>
    <source>
        <strain evidence="8">ZL_2023a</strain>
    </source>
</reference>
<dbReference type="EMBL" id="JARKIK010000096">
    <property type="protein sequence ID" value="KAK8722203.1"/>
    <property type="molecule type" value="Genomic_DNA"/>
</dbReference>
<keyword evidence="1" id="KW-0479">Metal-binding</keyword>
<evidence type="ECO:0000313" key="8">
    <source>
        <dbReference type="EMBL" id="KAK8722203.1"/>
    </source>
</evidence>
<name>A0AAW0VXS8_CHEQU</name>
<keyword evidence="2 4" id="KW-0863">Zinc-finger</keyword>
<dbReference type="Gene3D" id="2.40.100.10">
    <property type="entry name" value="Cyclophilin-like"/>
    <property type="match status" value="1"/>
</dbReference>
<feature type="domain" description="RING-type" evidence="7">
    <location>
        <begin position="12"/>
        <end position="57"/>
    </location>
</feature>
<keyword evidence="5" id="KW-0175">Coiled coil</keyword>
<dbReference type="InterPro" id="IPR027370">
    <property type="entry name" value="Znf-RING_euk"/>
</dbReference>
<evidence type="ECO:0000256" key="4">
    <source>
        <dbReference type="PROSITE-ProRule" id="PRU00175"/>
    </source>
</evidence>
<dbReference type="Gene3D" id="3.30.40.10">
    <property type="entry name" value="Zinc/RING finger domain, C3HC4 (zinc finger)"/>
    <property type="match status" value="1"/>
</dbReference>
<dbReference type="InterPro" id="IPR001841">
    <property type="entry name" value="Znf_RING"/>
</dbReference>
<gene>
    <name evidence="8" type="ORF">OTU49_012320</name>
</gene>
<evidence type="ECO:0000313" key="9">
    <source>
        <dbReference type="Proteomes" id="UP001445076"/>
    </source>
</evidence>
<evidence type="ECO:0000259" key="7">
    <source>
        <dbReference type="PROSITE" id="PS50089"/>
    </source>
</evidence>
<feature type="domain" description="PPIase cyclophilin-type" evidence="6">
    <location>
        <begin position="487"/>
        <end position="640"/>
    </location>
</feature>
<dbReference type="InterPro" id="IPR002130">
    <property type="entry name" value="Cyclophilin-type_PPIase_dom"/>
</dbReference>
<evidence type="ECO:0000259" key="6">
    <source>
        <dbReference type="PROSITE" id="PS50072"/>
    </source>
</evidence>
<dbReference type="InterPro" id="IPR017907">
    <property type="entry name" value="Znf_RING_CS"/>
</dbReference>
<keyword evidence="9" id="KW-1185">Reference proteome</keyword>